<reference evidence="1 2" key="1">
    <citation type="submission" date="2018-11" db="EMBL/GenBank/DDBJ databases">
        <authorList>
            <consortium name="Pathogen Informatics"/>
        </authorList>
    </citation>
    <scope>NUCLEOTIDE SEQUENCE [LARGE SCALE GENOMIC DNA]</scope>
</reference>
<dbReference type="Proteomes" id="UP000278807">
    <property type="component" value="Unassembled WGS sequence"/>
</dbReference>
<dbReference type="EMBL" id="UZAE01007213">
    <property type="protein sequence ID" value="VDO02351.1"/>
    <property type="molecule type" value="Genomic_DNA"/>
</dbReference>
<dbReference type="AlphaFoldDB" id="A0A3P7S5H4"/>
<gene>
    <name evidence="1" type="ORF">HNAJ_LOCUS6491</name>
</gene>
<organism evidence="1 2">
    <name type="scientific">Rodentolepis nana</name>
    <name type="common">Dwarf tapeworm</name>
    <name type="synonym">Hymenolepis nana</name>
    <dbReference type="NCBI Taxonomy" id="102285"/>
    <lineage>
        <taxon>Eukaryota</taxon>
        <taxon>Metazoa</taxon>
        <taxon>Spiralia</taxon>
        <taxon>Lophotrochozoa</taxon>
        <taxon>Platyhelminthes</taxon>
        <taxon>Cestoda</taxon>
        <taxon>Eucestoda</taxon>
        <taxon>Cyclophyllidea</taxon>
        <taxon>Hymenolepididae</taxon>
        <taxon>Rodentolepis</taxon>
    </lineage>
</organism>
<protein>
    <submittedName>
        <fullName evidence="1">Uncharacterized protein</fullName>
    </submittedName>
</protein>
<evidence type="ECO:0000313" key="2">
    <source>
        <dbReference type="Proteomes" id="UP000278807"/>
    </source>
</evidence>
<accession>A0A3P7S5H4</accession>
<keyword evidence="2" id="KW-1185">Reference proteome</keyword>
<sequence length="40" mass="4430">MILHSITWLICPTIAHQRRVKLSSDCFQATSNSTIDEAAA</sequence>
<evidence type="ECO:0000313" key="1">
    <source>
        <dbReference type="EMBL" id="VDO02351.1"/>
    </source>
</evidence>
<name>A0A3P7S5H4_RODNA</name>
<proteinExistence type="predicted"/>